<protein>
    <submittedName>
        <fullName evidence="2">Uncharacterized protein</fullName>
    </submittedName>
</protein>
<gene>
    <name evidence="2" type="ORF">UFOVP1225_23</name>
    <name evidence="3" type="ORF">UFOVP1319_13</name>
    <name evidence="4" type="ORF">UFOVP1591_23</name>
    <name evidence="1" type="ORF">UFOVP478_48</name>
</gene>
<dbReference type="EMBL" id="LR797255">
    <property type="protein sequence ID" value="CAB4197411.1"/>
    <property type="molecule type" value="Genomic_DNA"/>
</dbReference>
<sequence length="728" mass="75647">MASIKNKGPLLYFSKFGGEQPIPPEFIAKMNRAEEIQAVPNDVTPETLSDTIVESRVETNRTDERVRHTIKKDAGNITLTDILQDKDGQVVTRTRVLYPVGTTATAATALMQVEVHSLGNGWAIEERSVVAAVFPGSSVVNKQLVTIPEKYVSSAATLSTVATIASGTTTTPSTLGTGGTGVVETQSERIDAFKIKTSATTLTATAATATEYALDKDGQLVTISNTYIDTSAAAPTASATNVIIERQVLGAGKAVQKVGAISTVFPGNVAENHQTGSYPVEFLSNNAKLSTTTLISSGTTVTAPSLGTGGTGVVSGTAMRIDAFKIKTESTSLSGGVSTSKTEGALDEGLPVTITTSLISDSVGVPSSGSLLTVLQTQQLQGNGYAVKKVGVVSSYPTRYGQNYNPKLNLVVPWTETTIAPGASGTAKTDINPVDYAKQRNRTYGSVTTAYDAVFFSGVGNTVVDLPNVLTSLSAVYNKANGAGVASYPSGQQGGLVVGGGSLTTNPSNTVKASASIQPDLIFAITKYGGIKVPCVHYYFYLTGSVDINAVIAKLATQSITALQLPVFRTQSYTFTLQGSQAEVQVTAKTAVTTSFDTNSASAVTRSAYAYEWGSDYSENVSTSIKSVTIPDVIHSGFSITASDSETLSVSADGSTMAHGTVVNVAAITNTISRSKTANASVSPSSISATNPTTIPTSGKYIVDVSSEIGEYGYMLVHAVVVDFSVYA</sequence>
<organism evidence="2">
    <name type="scientific">uncultured Caudovirales phage</name>
    <dbReference type="NCBI Taxonomy" id="2100421"/>
    <lineage>
        <taxon>Viruses</taxon>
        <taxon>Duplodnaviria</taxon>
        <taxon>Heunggongvirae</taxon>
        <taxon>Uroviricota</taxon>
        <taxon>Caudoviricetes</taxon>
        <taxon>Peduoviridae</taxon>
        <taxon>Maltschvirus</taxon>
        <taxon>Maltschvirus maltsch</taxon>
    </lineage>
</organism>
<evidence type="ECO:0000313" key="4">
    <source>
        <dbReference type="EMBL" id="CAB4217375.1"/>
    </source>
</evidence>
<name>A0A6J5RCY2_9CAUD</name>
<evidence type="ECO:0000313" key="2">
    <source>
        <dbReference type="EMBL" id="CAB4191311.1"/>
    </source>
</evidence>
<proteinExistence type="predicted"/>
<evidence type="ECO:0000313" key="1">
    <source>
        <dbReference type="EMBL" id="CAB4146302.1"/>
    </source>
</evidence>
<reference evidence="2" key="1">
    <citation type="submission" date="2020-05" db="EMBL/GenBank/DDBJ databases">
        <authorList>
            <person name="Chiriac C."/>
            <person name="Salcher M."/>
            <person name="Ghai R."/>
            <person name="Kavagutti S V."/>
        </authorList>
    </citation>
    <scope>NUCLEOTIDE SEQUENCE</scope>
</reference>
<dbReference type="EMBL" id="LR796462">
    <property type="protein sequence ID" value="CAB4146302.1"/>
    <property type="molecule type" value="Genomic_DNA"/>
</dbReference>
<accession>A0A6J5RCY2</accession>
<dbReference type="EMBL" id="LR797173">
    <property type="protein sequence ID" value="CAB4191311.1"/>
    <property type="molecule type" value="Genomic_DNA"/>
</dbReference>
<dbReference type="EMBL" id="LR797445">
    <property type="protein sequence ID" value="CAB4217375.1"/>
    <property type="molecule type" value="Genomic_DNA"/>
</dbReference>
<evidence type="ECO:0000313" key="3">
    <source>
        <dbReference type="EMBL" id="CAB4197411.1"/>
    </source>
</evidence>